<keyword evidence="1" id="KW-0614">Plasmid</keyword>
<dbReference type="AlphaFoldDB" id="A0A2Z3KK39"/>
<organism evidence="1 2">
    <name type="scientific">Lactococcus lactis subsp. lactis</name>
    <name type="common">Streptococcus lactis</name>
    <dbReference type="NCBI Taxonomy" id="1360"/>
    <lineage>
        <taxon>Bacteria</taxon>
        <taxon>Bacillati</taxon>
        <taxon>Bacillota</taxon>
        <taxon>Bacilli</taxon>
        <taxon>Lactobacillales</taxon>
        <taxon>Streptococcaceae</taxon>
        <taxon>Lactococcus</taxon>
    </lineage>
</organism>
<geneLocation type="plasmid" evidence="2">
    <name>p14b4</name>
</geneLocation>
<dbReference type="RefSeq" id="WP_109991443.1">
    <property type="nucleotide sequence ID" value="NZ_CP028161.1"/>
</dbReference>
<evidence type="ECO:0000313" key="1">
    <source>
        <dbReference type="EMBL" id="AWN67101.1"/>
    </source>
</evidence>
<gene>
    <name evidence="1" type="ORF">LL14B4_12915</name>
</gene>
<sequence length="76" mass="9170">MKIKKRVWIRRKRLSSLYLERDILRAKFAPPSSKTITGIGYLYAKFFKDPQHHVTPKGLKRYEKIDVLIHEMERNK</sequence>
<proteinExistence type="predicted"/>
<dbReference type="Proteomes" id="UP000245919">
    <property type="component" value="Plasmid p14B4"/>
</dbReference>
<accession>A0A2Z3KK39</accession>
<protein>
    <submittedName>
        <fullName evidence="1">Uncharacterized protein</fullName>
    </submittedName>
</protein>
<dbReference type="EMBL" id="CP028161">
    <property type="protein sequence ID" value="AWN67101.1"/>
    <property type="molecule type" value="Genomic_DNA"/>
</dbReference>
<reference evidence="1 2" key="1">
    <citation type="submission" date="2018-03" db="EMBL/GenBank/DDBJ databases">
        <title>Genome sequence of Lactococcus lactis strain 14B4 from almond drupe.</title>
        <authorList>
            <person name="Tran T.D."/>
            <person name="McGarvey J.A."/>
            <person name="Huynh S."/>
            <person name="Parker C.T."/>
        </authorList>
    </citation>
    <scope>NUCLEOTIDE SEQUENCE [LARGE SCALE GENOMIC DNA]</scope>
    <source>
        <strain evidence="1 2">14B4</strain>
        <plasmid evidence="2">Plasmid p14b4</plasmid>
    </source>
</reference>
<name>A0A2Z3KK39_LACLL</name>
<evidence type="ECO:0000313" key="2">
    <source>
        <dbReference type="Proteomes" id="UP000245919"/>
    </source>
</evidence>
<dbReference type="GeneID" id="89634679"/>